<name>A0AA96CV45_9BACT</name>
<proteinExistence type="predicted"/>
<accession>A0AA96CV45</accession>
<organism evidence="2">
    <name type="scientific">Arcobacter sp. AZ-2023</name>
    <dbReference type="NCBI Taxonomy" id="3074453"/>
    <lineage>
        <taxon>Bacteria</taxon>
        <taxon>Pseudomonadati</taxon>
        <taxon>Campylobacterota</taxon>
        <taxon>Epsilonproteobacteria</taxon>
        <taxon>Campylobacterales</taxon>
        <taxon>Arcobacteraceae</taxon>
        <taxon>Arcobacter</taxon>
    </lineage>
</organism>
<protein>
    <recommendedName>
        <fullName evidence="3">Coiled-coil domain-containing protein</fullName>
    </recommendedName>
</protein>
<feature type="compositionally biased region" description="Low complexity" evidence="1">
    <location>
        <begin position="1"/>
        <end position="23"/>
    </location>
</feature>
<evidence type="ECO:0008006" key="3">
    <source>
        <dbReference type="Google" id="ProtNLM"/>
    </source>
</evidence>
<evidence type="ECO:0000313" key="2">
    <source>
        <dbReference type="EMBL" id="WNL16258.1"/>
    </source>
</evidence>
<dbReference type="AlphaFoldDB" id="A0AA96CV45"/>
<reference evidence="2" key="1">
    <citation type="submission" date="2023-09" db="EMBL/GenBank/DDBJ databases">
        <title>Arcobacter tbilisiensis sp. nov. isolated from chicken meat in Tbilisi, Georgia.</title>
        <authorList>
            <person name="Matthias R."/>
            <person name="Zautner A.E."/>
        </authorList>
    </citation>
    <scope>NUCLEOTIDE SEQUENCE</scope>
    <source>
        <strain evidence="2">LEO 107</strain>
    </source>
</reference>
<gene>
    <name evidence="2" type="ORF">RJG54_08545</name>
</gene>
<sequence>MPNENDLNNLNLEQQAQEQNTQIENKDDNVGGFDEVAFEQGLRKDEAKLSILQEEYNNVSDKLHDEFENTLEQNPKALFSDEELEILASDSNIASKNRMLRDRFEKFRDDKLNSKKEEISKFEELLQGKKSEFEIASQSNKFAKENPDVDMEDFAEFIQEDLTTRQKKSLETTQKQSMIFL</sequence>
<evidence type="ECO:0000256" key="1">
    <source>
        <dbReference type="SAM" id="MobiDB-lite"/>
    </source>
</evidence>
<dbReference type="EMBL" id="CP134846">
    <property type="protein sequence ID" value="WNL16258.1"/>
    <property type="molecule type" value="Genomic_DNA"/>
</dbReference>
<feature type="region of interest" description="Disordered" evidence="1">
    <location>
        <begin position="1"/>
        <end position="30"/>
    </location>
</feature>